<dbReference type="AlphaFoldDB" id="A0AAV7E6B1"/>
<dbReference type="SUPFAM" id="SSF50965">
    <property type="entry name" value="Galactose oxidase, central domain"/>
    <property type="match status" value="1"/>
</dbReference>
<dbReference type="InterPro" id="IPR011043">
    <property type="entry name" value="Gal_Oxase/kelch_b-propeller"/>
</dbReference>
<reference evidence="2 3" key="1">
    <citation type="submission" date="2021-07" db="EMBL/GenBank/DDBJ databases">
        <title>The Aristolochia fimbriata genome: insights into angiosperm evolution, floral development and chemical biosynthesis.</title>
        <authorList>
            <person name="Jiao Y."/>
        </authorList>
    </citation>
    <scope>NUCLEOTIDE SEQUENCE [LARGE SCALE GENOMIC DNA]</scope>
    <source>
        <strain evidence="2">IBCAS-2021</strain>
        <tissue evidence="2">Leaf</tissue>
    </source>
</reference>
<comment type="caution">
    <text evidence="2">The sequence shown here is derived from an EMBL/GenBank/DDBJ whole genome shotgun (WGS) entry which is preliminary data.</text>
</comment>
<protein>
    <recommendedName>
        <fullName evidence="1">F-box domain-containing protein</fullName>
    </recommendedName>
</protein>
<dbReference type="Pfam" id="PF00646">
    <property type="entry name" value="F-box"/>
    <property type="match status" value="1"/>
</dbReference>
<dbReference type="PANTHER" id="PTHR47719">
    <property type="entry name" value="SKP1-INTERACTING PARTNER 15"/>
    <property type="match status" value="1"/>
</dbReference>
<dbReference type="InterPro" id="IPR036047">
    <property type="entry name" value="F-box-like_dom_sf"/>
</dbReference>
<gene>
    <name evidence="2" type="ORF">H6P81_015708</name>
</gene>
<evidence type="ECO:0000313" key="3">
    <source>
        <dbReference type="Proteomes" id="UP000825729"/>
    </source>
</evidence>
<accession>A0AAV7E6B1</accession>
<feature type="domain" description="F-box" evidence="1">
    <location>
        <begin position="1"/>
        <end position="47"/>
    </location>
</feature>
<keyword evidence="3" id="KW-1185">Reference proteome</keyword>
<organism evidence="2 3">
    <name type="scientific">Aristolochia fimbriata</name>
    <name type="common">White veined hardy Dutchman's pipe vine</name>
    <dbReference type="NCBI Taxonomy" id="158543"/>
    <lineage>
        <taxon>Eukaryota</taxon>
        <taxon>Viridiplantae</taxon>
        <taxon>Streptophyta</taxon>
        <taxon>Embryophyta</taxon>
        <taxon>Tracheophyta</taxon>
        <taxon>Spermatophyta</taxon>
        <taxon>Magnoliopsida</taxon>
        <taxon>Magnoliidae</taxon>
        <taxon>Piperales</taxon>
        <taxon>Aristolochiaceae</taxon>
        <taxon>Aristolochia</taxon>
    </lineage>
</organism>
<sequence>MERLPADALYEIFVHLSLPEILLGRSVCKLFHRTLTSPPFLGLLRPLPLLAIRGHVSPLPALHVLDPRESRWLRFSLDFLASPSASPVAASLGLLYLWVDSSESSQRSLAVCNPLTRRFRLLPPLGSAWARHGTVLVSGRRVLVLSELAVISLAGPEGPWQKFSSNLASKPRSPTVIGDSVFALCDVGSPWRSQWKLFWCRLSQLGRTHLWAPLERQDWNDVFDILKRPRLVPGVGNSILMIGGLKSSFALNSPCSTILIMLLDLETLKWDERAGGGWKAFGGMAMDSSEVFYLMLASLLCPDSDAIWGQKKLLHCFYDCVMDELKRLWKL</sequence>
<name>A0AAV7E6B1_ARIFI</name>
<evidence type="ECO:0000313" key="2">
    <source>
        <dbReference type="EMBL" id="KAG9444368.1"/>
    </source>
</evidence>
<dbReference type="PANTHER" id="PTHR47719:SF2">
    <property type="entry name" value="SKP1-INTERACTING PARTNER 15"/>
    <property type="match status" value="1"/>
</dbReference>
<dbReference type="Proteomes" id="UP000825729">
    <property type="component" value="Unassembled WGS sequence"/>
</dbReference>
<dbReference type="InterPro" id="IPR001810">
    <property type="entry name" value="F-box_dom"/>
</dbReference>
<proteinExistence type="predicted"/>
<dbReference type="EMBL" id="JAINDJ010000006">
    <property type="protein sequence ID" value="KAG9444368.1"/>
    <property type="molecule type" value="Genomic_DNA"/>
</dbReference>
<dbReference type="PROSITE" id="PS50181">
    <property type="entry name" value="FBOX"/>
    <property type="match status" value="1"/>
</dbReference>
<evidence type="ECO:0000259" key="1">
    <source>
        <dbReference type="PROSITE" id="PS50181"/>
    </source>
</evidence>
<dbReference type="SUPFAM" id="SSF81383">
    <property type="entry name" value="F-box domain"/>
    <property type="match status" value="1"/>
</dbReference>